<keyword evidence="3" id="KW-1185">Reference proteome</keyword>
<gene>
    <name evidence="2" type="ORF">IC608_15130</name>
</gene>
<dbReference type="AlphaFoldDB" id="A0A927FVN7"/>
<protein>
    <submittedName>
        <fullName evidence="2">Uncharacterized protein</fullName>
    </submittedName>
</protein>
<comment type="caution">
    <text evidence="2">The sequence shown here is derived from an EMBL/GenBank/DDBJ whole genome shotgun (WGS) entry which is preliminary data.</text>
</comment>
<accession>A0A927FVN7</accession>
<reference evidence="2" key="1">
    <citation type="submission" date="2020-09" db="EMBL/GenBank/DDBJ databases">
        <title>Genome seq and assembly of Devosia sp.</title>
        <authorList>
            <person name="Chhetri G."/>
        </authorList>
    </citation>
    <scope>NUCLEOTIDE SEQUENCE</scope>
    <source>
        <strain evidence="2">PTR5</strain>
    </source>
</reference>
<dbReference type="RefSeq" id="WP_191777236.1">
    <property type="nucleotide sequence ID" value="NZ_JACYFU010000004.1"/>
</dbReference>
<sequence>MPIERETIIERPARETVVVDGGGGGNPFGIIGGIIAAVVAVLLIIWLVNGGISSNGDAVNVDLPSVSVSP</sequence>
<evidence type="ECO:0000256" key="1">
    <source>
        <dbReference type="SAM" id="Phobius"/>
    </source>
</evidence>
<keyword evidence="1" id="KW-0472">Membrane</keyword>
<dbReference type="Proteomes" id="UP000654108">
    <property type="component" value="Unassembled WGS sequence"/>
</dbReference>
<proteinExistence type="predicted"/>
<evidence type="ECO:0000313" key="2">
    <source>
        <dbReference type="EMBL" id="MBD8066806.1"/>
    </source>
</evidence>
<evidence type="ECO:0000313" key="3">
    <source>
        <dbReference type="Proteomes" id="UP000654108"/>
    </source>
</evidence>
<dbReference type="EMBL" id="JACYFU010000004">
    <property type="protein sequence ID" value="MBD8066806.1"/>
    <property type="molecule type" value="Genomic_DNA"/>
</dbReference>
<name>A0A927FVN7_9HYPH</name>
<keyword evidence="1" id="KW-0812">Transmembrane</keyword>
<organism evidence="2 3">
    <name type="scientific">Devosia oryzisoli</name>
    <dbReference type="NCBI Taxonomy" id="2774138"/>
    <lineage>
        <taxon>Bacteria</taxon>
        <taxon>Pseudomonadati</taxon>
        <taxon>Pseudomonadota</taxon>
        <taxon>Alphaproteobacteria</taxon>
        <taxon>Hyphomicrobiales</taxon>
        <taxon>Devosiaceae</taxon>
        <taxon>Devosia</taxon>
    </lineage>
</organism>
<feature type="transmembrane region" description="Helical" evidence="1">
    <location>
        <begin position="28"/>
        <end position="48"/>
    </location>
</feature>
<keyword evidence="1" id="KW-1133">Transmembrane helix</keyword>